<keyword evidence="1" id="KW-0812">Transmembrane</keyword>
<reference evidence="3" key="1">
    <citation type="submission" date="2017-09" db="EMBL/GenBank/DDBJ databases">
        <title>Depth-based differentiation of microbial function through sediment-hosted aquifers and enrichment of novel symbionts in the deep terrestrial subsurface.</title>
        <authorList>
            <person name="Probst A.J."/>
            <person name="Ladd B."/>
            <person name="Jarett J.K."/>
            <person name="Geller-Mcgrath D.E."/>
            <person name="Sieber C.M.K."/>
            <person name="Emerson J.B."/>
            <person name="Anantharaman K."/>
            <person name="Thomas B.C."/>
            <person name="Malmstrom R."/>
            <person name="Stieglmeier M."/>
            <person name="Klingl A."/>
            <person name="Woyke T."/>
            <person name="Ryan C.M."/>
            <person name="Banfield J.F."/>
        </authorList>
    </citation>
    <scope>NUCLEOTIDE SEQUENCE [LARGE SCALE GENOMIC DNA]</scope>
</reference>
<evidence type="ECO:0000313" key="3">
    <source>
        <dbReference type="Proteomes" id="UP000228762"/>
    </source>
</evidence>
<evidence type="ECO:0008006" key="4">
    <source>
        <dbReference type="Google" id="ProtNLM"/>
    </source>
</evidence>
<dbReference type="AlphaFoldDB" id="A0A2M7EKD2"/>
<dbReference type="EMBL" id="PFEV01000087">
    <property type="protein sequence ID" value="PIV71027.1"/>
    <property type="molecule type" value="Genomic_DNA"/>
</dbReference>
<feature type="transmembrane region" description="Helical" evidence="1">
    <location>
        <begin position="6"/>
        <end position="27"/>
    </location>
</feature>
<accession>A0A2M7EKD2</accession>
<organism evidence="2 3">
    <name type="scientific">Candidatus Roizmanbacteria bacterium CG17_big_fil_post_rev_8_21_14_2_50_39_7</name>
    <dbReference type="NCBI Taxonomy" id="1974858"/>
    <lineage>
        <taxon>Bacteria</taxon>
        <taxon>Candidatus Roizmaniibacteriota</taxon>
    </lineage>
</organism>
<sequence length="212" mass="24364">MATFLGFFASLTRIVGFLIVVPLVIEFFSQHKIKKTHHLLALLFVPLGTLLYAIYNYMRWNNPLLFIQAHSQLSNGRSSTSLVFFPQTLYRYFKMLTTVSVSLWEWKIALLEVACFSFAVGGIYILRKQKVRLSYIVYTLVNLLIPASTGTFTGLPRYIIVLFPLFLVFSSIKNRVALISILVASFILQLILFLYFSRGYYVAQVPMLYCIV</sequence>
<keyword evidence="1" id="KW-0472">Membrane</keyword>
<evidence type="ECO:0000313" key="2">
    <source>
        <dbReference type="EMBL" id="PIV71027.1"/>
    </source>
</evidence>
<proteinExistence type="predicted"/>
<feature type="transmembrane region" description="Helical" evidence="1">
    <location>
        <begin position="133"/>
        <end position="149"/>
    </location>
</feature>
<feature type="transmembrane region" description="Helical" evidence="1">
    <location>
        <begin position="179"/>
        <end position="197"/>
    </location>
</feature>
<feature type="transmembrane region" description="Helical" evidence="1">
    <location>
        <begin position="108"/>
        <end position="126"/>
    </location>
</feature>
<feature type="transmembrane region" description="Helical" evidence="1">
    <location>
        <begin position="39"/>
        <end position="58"/>
    </location>
</feature>
<evidence type="ECO:0000256" key="1">
    <source>
        <dbReference type="SAM" id="Phobius"/>
    </source>
</evidence>
<dbReference type="Proteomes" id="UP000228762">
    <property type="component" value="Unassembled WGS sequence"/>
</dbReference>
<gene>
    <name evidence="2" type="ORF">COW57_01865</name>
</gene>
<keyword evidence="1" id="KW-1133">Transmembrane helix</keyword>
<comment type="caution">
    <text evidence="2">The sequence shown here is derived from an EMBL/GenBank/DDBJ whole genome shotgun (WGS) entry which is preliminary data.</text>
</comment>
<protein>
    <recommendedName>
        <fullName evidence="4">Glycosyltransferase RgtA/B/C/D-like domain-containing protein</fullName>
    </recommendedName>
</protein>
<name>A0A2M7EKD2_9BACT</name>